<dbReference type="Gramene" id="Solyc01g067255.1.1">
    <property type="protein sequence ID" value="Solyc01g067255.1.1"/>
    <property type="gene ID" value="Solyc01g067255.1"/>
</dbReference>
<dbReference type="CDD" id="cd09272">
    <property type="entry name" value="RNase_HI_RT_Ty1"/>
    <property type="match status" value="1"/>
</dbReference>
<keyword evidence="2" id="KW-1133">Transmembrane helix</keyword>
<dbReference type="EnsemblPlants" id="Solyc01g067255.1.1">
    <property type="protein sequence ID" value="Solyc01g067255.1.1"/>
    <property type="gene ID" value="Solyc01g067255.1"/>
</dbReference>
<dbReference type="InterPro" id="IPR043502">
    <property type="entry name" value="DNA/RNA_pol_sf"/>
</dbReference>
<dbReference type="InParanoid" id="A0A3Q7EGE5"/>
<dbReference type="SUPFAM" id="SSF56672">
    <property type="entry name" value="DNA/RNA polymerases"/>
    <property type="match status" value="1"/>
</dbReference>
<evidence type="ECO:0000313" key="4">
    <source>
        <dbReference type="Proteomes" id="UP000004994"/>
    </source>
</evidence>
<evidence type="ECO:0008006" key="5">
    <source>
        <dbReference type="Google" id="ProtNLM"/>
    </source>
</evidence>
<feature type="region of interest" description="Disordered" evidence="1">
    <location>
        <begin position="1"/>
        <end position="20"/>
    </location>
</feature>
<evidence type="ECO:0000313" key="3">
    <source>
        <dbReference type="EnsemblPlants" id="Solyc01g067255.1.1"/>
    </source>
</evidence>
<dbReference type="AlphaFoldDB" id="A0A3Q7EGE5"/>
<protein>
    <recommendedName>
        <fullName evidence="5">Reverse transcriptase Ty1/copia-type domain-containing protein</fullName>
    </recommendedName>
</protein>
<feature type="transmembrane region" description="Helical" evidence="2">
    <location>
        <begin position="180"/>
        <end position="198"/>
    </location>
</feature>
<evidence type="ECO:0000256" key="1">
    <source>
        <dbReference type="SAM" id="MobiDB-lite"/>
    </source>
</evidence>
<proteinExistence type="predicted"/>
<reference evidence="3" key="1">
    <citation type="journal article" date="2012" name="Nature">
        <title>The tomato genome sequence provides insights into fleshy fruit evolution.</title>
        <authorList>
            <consortium name="Tomato Genome Consortium"/>
        </authorList>
    </citation>
    <scope>NUCLEOTIDE SEQUENCE [LARGE SCALE GENOMIC DNA]</scope>
    <source>
        <strain evidence="3">cv. Heinz 1706</strain>
    </source>
</reference>
<sequence length="211" mass="23655">MGSCGPVSTPTSSSSKLSNTGGCPFHDQTLYRSTVGALQYLMFTRPNIASVNLMVYFFHGSSTLLHGYSDSDWVGDIDDRNSTTGFTIFLGSHLISWASRKQRAVSRSSTEAKYRALAAATSEMTWIEHLIREIGCYTTSFPILWYDNLSATYLTSNPIFHFRTKHMDTNFHFVHDKGSVLGIVLGYISCLFIMFFMCEMGVQCDVHFDEA</sequence>
<keyword evidence="4" id="KW-1185">Reference proteome</keyword>
<dbReference type="OMA" id="EMTWIEH"/>
<dbReference type="PANTHER" id="PTHR11439:SF450">
    <property type="entry name" value="REVERSE TRANSCRIPTASE TY1_COPIA-TYPE DOMAIN-CONTAINING PROTEIN"/>
    <property type="match status" value="1"/>
</dbReference>
<keyword evidence="2" id="KW-0812">Transmembrane</keyword>
<keyword evidence="2" id="KW-0472">Membrane</keyword>
<dbReference type="PANTHER" id="PTHR11439">
    <property type="entry name" value="GAG-POL-RELATED RETROTRANSPOSON"/>
    <property type="match status" value="1"/>
</dbReference>
<dbReference type="Proteomes" id="UP000004994">
    <property type="component" value="Chromosome 1"/>
</dbReference>
<name>A0A3Q7EGE5_SOLLC</name>
<organism evidence="3">
    <name type="scientific">Solanum lycopersicum</name>
    <name type="common">Tomato</name>
    <name type="synonym">Lycopersicon esculentum</name>
    <dbReference type="NCBI Taxonomy" id="4081"/>
    <lineage>
        <taxon>Eukaryota</taxon>
        <taxon>Viridiplantae</taxon>
        <taxon>Streptophyta</taxon>
        <taxon>Embryophyta</taxon>
        <taxon>Tracheophyta</taxon>
        <taxon>Spermatophyta</taxon>
        <taxon>Magnoliopsida</taxon>
        <taxon>eudicotyledons</taxon>
        <taxon>Gunneridae</taxon>
        <taxon>Pentapetalae</taxon>
        <taxon>asterids</taxon>
        <taxon>lamiids</taxon>
        <taxon>Solanales</taxon>
        <taxon>Solanaceae</taxon>
        <taxon>Solanoideae</taxon>
        <taxon>Solaneae</taxon>
        <taxon>Solanum</taxon>
        <taxon>Solanum subgen. Lycopersicon</taxon>
    </lineage>
</organism>
<dbReference type="STRING" id="4081.A0A3Q7EGE5"/>
<evidence type="ECO:0000256" key="2">
    <source>
        <dbReference type="SAM" id="Phobius"/>
    </source>
</evidence>
<reference evidence="3" key="2">
    <citation type="submission" date="2019-01" db="UniProtKB">
        <authorList>
            <consortium name="EnsemblPlants"/>
        </authorList>
    </citation>
    <scope>IDENTIFICATION</scope>
    <source>
        <strain evidence="3">cv. Heinz 1706</strain>
    </source>
</reference>
<accession>A0A3Q7EGE5</accession>